<feature type="compositionally biased region" description="Basic residues" evidence="1">
    <location>
        <begin position="481"/>
        <end position="492"/>
    </location>
</feature>
<dbReference type="Pfam" id="PF00656">
    <property type="entry name" value="Peptidase_C14"/>
    <property type="match status" value="1"/>
</dbReference>
<dbReference type="InterPro" id="IPR011600">
    <property type="entry name" value="Pept_C14_caspase"/>
</dbReference>
<evidence type="ECO:0000259" key="2">
    <source>
        <dbReference type="Pfam" id="PF00656"/>
    </source>
</evidence>
<dbReference type="Proteomes" id="UP000531561">
    <property type="component" value="Unassembled WGS sequence"/>
</dbReference>
<dbReference type="GO" id="GO:0006508">
    <property type="term" value="P:proteolysis"/>
    <property type="evidence" value="ECO:0007669"/>
    <property type="project" value="InterPro"/>
</dbReference>
<dbReference type="OrthoDB" id="4760831at2759"/>
<dbReference type="RefSeq" id="XP_037194859.1">
    <property type="nucleotide sequence ID" value="XM_037332731.1"/>
</dbReference>
<dbReference type="AlphaFoldDB" id="A0A8H6EKT6"/>
<accession>A0A8H6EKT6</accession>
<evidence type="ECO:0000313" key="4">
    <source>
        <dbReference type="Proteomes" id="UP000531561"/>
    </source>
</evidence>
<dbReference type="GeneID" id="59256423"/>
<reference evidence="3 4" key="1">
    <citation type="journal article" date="2020" name="Phytopathology">
        <title>A high-quality genome resource of Botrytis fragariae, a new and rapidly spreading fungal pathogen causing strawberry gray mold in the U.S.A.</title>
        <authorList>
            <person name="Wu Y."/>
            <person name="Saski C.A."/>
            <person name="Schnabel G."/>
            <person name="Xiao S."/>
            <person name="Hu M."/>
        </authorList>
    </citation>
    <scope>NUCLEOTIDE SEQUENCE [LARGE SCALE GENOMIC DNA]</scope>
    <source>
        <strain evidence="3 4">BVB16</strain>
    </source>
</reference>
<keyword evidence="4" id="KW-1185">Reference proteome</keyword>
<feature type="region of interest" description="Disordered" evidence="1">
    <location>
        <begin position="380"/>
        <end position="492"/>
    </location>
</feature>
<proteinExistence type="predicted"/>
<dbReference type="GO" id="GO:0004197">
    <property type="term" value="F:cysteine-type endopeptidase activity"/>
    <property type="evidence" value="ECO:0007669"/>
    <property type="project" value="InterPro"/>
</dbReference>
<sequence>MASIKGNSVSIAGHDIVKLTPSTIIIPQKDYQDKEASDDSKLKAIWDEQISAKNASVAYREAHVLLLSWDHKDDDLHVQQEVADLEHVFQDIFKYKTTKKILQQNPKKHPQTQINLYLAEFVHSHDDPNTLLIVYYAGHGKLTDGENGLALTGSTSIPDEDDELHEIVWSSAEHNIQNTQSDVLVIFDCCNAGEMDRGVRGADFTRRAFEYMAATSQRSTTRKPGPQSFTAALIWALKEMVLSKPGKRFSTQELIRKISQAPKFPRAQAPRLTERGPIGSLRKIVLVPLDQQLISGVPEEKNMELMDEIKLKETLSLRFVFNGKITRKIIRELAKDVSNLISEGDFVASTVLWEGLNTSNSIKKTFRDVVSHVIGQNLSRKRDRSNLDGAQFSPITPMTPVTPTLQQESTVSSEDSIDVTLSPERSLSSPTPEIGTSGGVRSEENGFSDSSKKRKREDGTTNDTGSVDPISNLSHTAREMRQKRRQSGHRSI</sequence>
<keyword evidence="3" id="KW-0371">Homeobox</keyword>
<feature type="compositionally biased region" description="Polar residues" evidence="1">
    <location>
        <begin position="461"/>
        <end position="475"/>
    </location>
</feature>
<dbReference type="Gene3D" id="3.40.50.1460">
    <property type="match status" value="1"/>
</dbReference>
<evidence type="ECO:0000313" key="3">
    <source>
        <dbReference type="EMBL" id="KAF5875913.1"/>
    </source>
</evidence>
<protein>
    <submittedName>
        <fullName evidence="3">Putative homeobox domain containing protein</fullName>
    </submittedName>
</protein>
<gene>
    <name evidence="3" type="ORF">Bfra_002309</name>
</gene>
<name>A0A8H6EKT6_9HELO</name>
<dbReference type="GO" id="GO:0003677">
    <property type="term" value="F:DNA binding"/>
    <property type="evidence" value="ECO:0007669"/>
    <property type="project" value="UniProtKB-KW"/>
</dbReference>
<dbReference type="EMBL" id="JABFCT010000004">
    <property type="protein sequence ID" value="KAF5875913.1"/>
    <property type="molecule type" value="Genomic_DNA"/>
</dbReference>
<feature type="domain" description="Peptidase C14 caspase" evidence="2">
    <location>
        <begin position="81"/>
        <end position="226"/>
    </location>
</feature>
<evidence type="ECO:0000256" key="1">
    <source>
        <dbReference type="SAM" id="MobiDB-lite"/>
    </source>
</evidence>
<comment type="caution">
    <text evidence="3">The sequence shown here is derived from an EMBL/GenBank/DDBJ whole genome shotgun (WGS) entry which is preliminary data.</text>
</comment>
<feature type="compositionally biased region" description="Polar residues" evidence="1">
    <location>
        <begin position="393"/>
        <end position="414"/>
    </location>
</feature>
<keyword evidence="3" id="KW-0238">DNA-binding</keyword>
<organism evidence="3 4">
    <name type="scientific">Botrytis fragariae</name>
    <dbReference type="NCBI Taxonomy" id="1964551"/>
    <lineage>
        <taxon>Eukaryota</taxon>
        <taxon>Fungi</taxon>
        <taxon>Dikarya</taxon>
        <taxon>Ascomycota</taxon>
        <taxon>Pezizomycotina</taxon>
        <taxon>Leotiomycetes</taxon>
        <taxon>Helotiales</taxon>
        <taxon>Sclerotiniaceae</taxon>
        <taxon>Botrytis</taxon>
    </lineage>
</organism>